<protein>
    <submittedName>
        <fullName evidence="5">NAD(P)-binding protein</fullName>
    </submittedName>
</protein>
<dbReference type="OrthoDB" id="1669814at2759"/>
<dbReference type="Pfam" id="PF00106">
    <property type="entry name" value="adh_short"/>
    <property type="match status" value="1"/>
</dbReference>
<comment type="similarity">
    <text evidence="1 4">Belongs to the short-chain dehydrogenases/reductases (SDR) family.</text>
</comment>
<keyword evidence="3" id="KW-0560">Oxidoreductase</keyword>
<dbReference type="SUPFAM" id="SSF51735">
    <property type="entry name" value="NAD(P)-binding Rossmann-fold domains"/>
    <property type="match status" value="1"/>
</dbReference>
<keyword evidence="2" id="KW-0521">NADP</keyword>
<dbReference type="FunFam" id="3.40.50.720:FF:000084">
    <property type="entry name" value="Short-chain dehydrogenase reductase"/>
    <property type="match status" value="1"/>
</dbReference>
<evidence type="ECO:0000313" key="6">
    <source>
        <dbReference type="Proteomes" id="UP000800041"/>
    </source>
</evidence>
<proteinExistence type="inferred from homology"/>
<evidence type="ECO:0000256" key="2">
    <source>
        <dbReference type="ARBA" id="ARBA00022857"/>
    </source>
</evidence>
<dbReference type="PRINTS" id="PR00081">
    <property type="entry name" value="GDHRDH"/>
</dbReference>
<dbReference type="CDD" id="cd05233">
    <property type="entry name" value="SDR_c"/>
    <property type="match status" value="1"/>
</dbReference>
<dbReference type="Gene3D" id="3.40.50.720">
    <property type="entry name" value="NAD(P)-binding Rossmann-like Domain"/>
    <property type="match status" value="1"/>
</dbReference>
<dbReference type="EMBL" id="ML977195">
    <property type="protein sequence ID" value="KAF1981693.1"/>
    <property type="molecule type" value="Genomic_DNA"/>
</dbReference>
<dbReference type="AlphaFoldDB" id="A0A6G1GL56"/>
<reference evidence="5" key="1">
    <citation type="journal article" date="2020" name="Stud. Mycol.">
        <title>101 Dothideomycetes genomes: a test case for predicting lifestyles and emergence of pathogens.</title>
        <authorList>
            <person name="Haridas S."/>
            <person name="Albert R."/>
            <person name="Binder M."/>
            <person name="Bloem J."/>
            <person name="Labutti K."/>
            <person name="Salamov A."/>
            <person name="Andreopoulos B."/>
            <person name="Baker S."/>
            <person name="Barry K."/>
            <person name="Bills G."/>
            <person name="Bluhm B."/>
            <person name="Cannon C."/>
            <person name="Castanera R."/>
            <person name="Culley D."/>
            <person name="Daum C."/>
            <person name="Ezra D."/>
            <person name="Gonzalez J."/>
            <person name="Henrissat B."/>
            <person name="Kuo A."/>
            <person name="Liang C."/>
            <person name="Lipzen A."/>
            <person name="Lutzoni F."/>
            <person name="Magnuson J."/>
            <person name="Mondo S."/>
            <person name="Nolan M."/>
            <person name="Ohm R."/>
            <person name="Pangilinan J."/>
            <person name="Park H.-J."/>
            <person name="Ramirez L."/>
            <person name="Alfaro M."/>
            <person name="Sun H."/>
            <person name="Tritt A."/>
            <person name="Yoshinaga Y."/>
            <person name="Zwiers L.-H."/>
            <person name="Turgeon B."/>
            <person name="Goodwin S."/>
            <person name="Spatafora J."/>
            <person name="Crous P."/>
            <person name="Grigoriev I."/>
        </authorList>
    </citation>
    <scope>NUCLEOTIDE SEQUENCE</scope>
    <source>
        <strain evidence="5">CBS 113979</strain>
    </source>
</reference>
<dbReference type="InterPro" id="IPR002347">
    <property type="entry name" value="SDR_fam"/>
</dbReference>
<evidence type="ECO:0000256" key="4">
    <source>
        <dbReference type="RuleBase" id="RU000363"/>
    </source>
</evidence>
<dbReference type="InterPro" id="IPR036291">
    <property type="entry name" value="NAD(P)-bd_dom_sf"/>
</dbReference>
<evidence type="ECO:0000256" key="1">
    <source>
        <dbReference type="ARBA" id="ARBA00006484"/>
    </source>
</evidence>
<dbReference type="PANTHER" id="PTHR24321:SF8">
    <property type="entry name" value="ESTRADIOL 17-BETA-DEHYDROGENASE 8-RELATED"/>
    <property type="match status" value="1"/>
</dbReference>
<dbReference type="GO" id="GO:0016491">
    <property type="term" value="F:oxidoreductase activity"/>
    <property type="evidence" value="ECO:0007669"/>
    <property type="project" value="UniProtKB-KW"/>
</dbReference>
<evidence type="ECO:0000313" key="5">
    <source>
        <dbReference type="EMBL" id="KAF1981693.1"/>
    </source>
</evidence>
<organism evidence="5 6">
    <name type="scientific">Aulographum hederae CBS 113979</name>
    <dbReference type="NCBI Taxonomy" id="1176131"/>
    <lineage>
        <taxon>Eukaryota</taxon>
        <taxon>Fungi</taxon>
        <taxon>Dikarya</taxon>
        <taxon>Ascomycota</taxon>
        <taxon>Pezizomycotina</taxon>
        <taxon>Dothideomycetes</taxon>
        <taxon>Pleosporomycetidae</taxon>
        <taxon>Aulographales</taxon>
        <taxon>Aulographaceae</taxon>
    </lineage>
</organism>
<sequence length="265" mass="27903">MPTPQKTILISGGASGIGLHLTTRLSHLSHQIFVADLSQPPASSLATLAPDRVTYIHTDITSLASCRAFVARALELSVNKRIDVLVNVAGVCISEGLFPEEEVFNKTVDVNFRGTWNLGSEVLRVMQGQEAILVGGEEGEGEGHGDRQRGAIVCVSSSIGLAPVPGMSIYGASKAAVLGLVRGWAGDFAGWGIRVNAVAPGLIDTPMLPVLWAGEERQAMLQQIIKSVPLGRIGKPSDISNAIIYLLSDEAVHVTGECIKVSGGF</sequence>
<gene>
    <name evidence="5" type="ORF">K402DRAFT_341970</name>
</gene>
<dbReference type="InterPro" id="IPR020904">
    <property type="entry name" value="Sc_DH/Rdtase_CS"/>
</dbReference>
<name>A0A6G1GL56_9PEZI</name>
<keyword evidence="6" id="KW-1185">Reference proteome</keyword>
<dbReference type="PROSITE" id="PS00061">
    <property type="entry name" value="ADH_SHORT"/>
    <property type="match status" value="1"/>
</dbReference>
<dbReference type="PRINTS" id="PR00080">
    <property type="entry name" value="SDRFAMILY"/>
</dbReference>
<accession>A0A6G1GL56</accession>
<evidence type="ECO:0000256" key="3">
    <source>
        <dbReference type="ARBA" id="ARBA00023002"/>
    </source>
</evidence>
<dbReference type="Proteomes" id="UP000800041">
    <property type="component" value="Unassembled WGS sequence"/>
</dbReference>
<dbReference type="PANTHER" id="PTHR24321">
    <property type="entry name" value="DEHYDROGENASES, SHORT CHAIN"/>
    <property type="match status" value="1"/>
</dbReference>